<dbReference type="EMBL" id="CDMC01000005">
    <property type="protein sequence ID" value="CEL05617.1"/>
    <property type="molecule type" value="Genomic_DNA"/>
</dbReference>
<proteinExistence type="predicted"/>
<name>A0A0U5G169_ASPCI</name>
<dbReference type="Proteomes" id="UP000054771">
    <property type="component" value="Unassembled WGS sequence"/>
</dbReference>
<accession>A0A0U5G169</accession>
<reference evidence="2" key="1">
    <citation type="journal article" date="2016" name="Genome Announc.">
        <title>Draft genome sequences of fungus Aspergillus calidoustus.</title>
        <authorList>
            <person name="Horn F."/>
            <person name="Linde J."/>
            <person name="Mattern D.J."/>
            <person name="Walther G."/>
            <person name="Guthke R."/>
            <person name="Scherlach K."/>
            <person name="Martin K."/>
            <person name="Brakhage A.A."/>
            <person name="Petzke L."/>
            <person name="Valiante V."/>
        </authorList>
    </citation>
    <scope>NUCLEOTIDE SEQUENCE [LARGE SCALE GENOMIC DNA]</scope>
    <source>
        <strain evidence="2">SF006504</strain>
    </source>
</reference>
<dbReference type="STRING" id="454130.A0A0U5G169"/>
<gene>
    <name evidence="1" type="ORF">ASPCAL06735</name>
</gene>
<dbReference type="OrthoDB" id="2414723at2759"/>
<protein>
    <submittedName>
        <fullName evidence="1">Putative BTB/POZ domain-containing protein</fullName>
    </submittedName>
</protein>
<dbReference type="SUPFAM" id="SSF54695">
    <property type="entry name" value="POZ domain"/>
    <property type="match status" value="1"/>
</dbReference>
<dbReference type="Gene3D" id="3.30.710.10">
    <property type="entry name" value="Potassium Channel Kv1.1, Chain A"/>
    <property type="match status" value="1"/>
</dbReference>
<dbReference type="PANTHER" id="PTHR31758">
    <property type="entry name" value="BTB/POZ DOMAIN-CONTAINING PROTEIN YLR108C"/>
    <property type="match status" value="1"/>
</dbReference>
<dbReference type="PANTHER" id="PTHR31758:SF2">
    <property type="entry name" value="BTB_POZ DOMAIN-CONTAINING PROTEIN YLR108C"/>
    <property type="match status" value="1"/>
</dbReference>
<dbReference type="AlphaFoldDB" id="A0A0U5G169"/>
<organism evidence="1 2">
    <name type="scientific">Aspergillus calidoustus</name>
    <dbReference type="NCBI Taxonomy" id="454130"/>
    <lineage>
        <taxon>Eukaryota</taxon>
        <taxon>Fungi</taxon>
        <taxon>Dikarya</taxon>
        <taxon>Ascomycota</taxon>
        <taxon>Pezizomycotina</taxon>
        <taxon>Eurotiomycetes</taxon>
        <taxon>Eurotiomycetidae</taxon>
        <taxon>Eurotiales</taxon>
        <taxon>Aspergillaceae</taxon>
        <taxon>Aspergillus</taxon>
        <taxon>Aspergillus subgen. Nidulantes</taxon>
    </lineage>
</organism>
<keyword evidence="2" id="KW-1185">Reference proteome</keyword>
<dbReference type="InterPro" id="IPR011333">
    <property type="entry name" value="SKP1/BTB/POZ_sf"/>
</dbReference>
<evidence type="ECO:0000313" key="2">
    <source>
        <dbReference type="Proteomes" id="UP000054771"/>
    </source>
</evidence>
<sequence length="114" mass="13003">MTAEQSSSSDCTLPREKVFSIQIGTELFRLSGASIASDAPSYFSRFFEDQMSQHPDGNNIRTLYIDRDPVTFQEIARHLQGYHCQPKDGAEFVKLFADSQFYSRTFATLNNFCK</sequence>
<evidence type="ECO:0000313" key="1">
    <source>
        <dbReference type="EMBL" id="CEL05617.1"/>
    </source>
</evidence>